<reference evidence="3" key="3">
    <citation type="submission" date="2020-10" db="UniProtKB">
        <authorList>
            <consortium name="WormBaseParasite"/>
        </authorList>
    </citation>
    <scope>IDENTIFICATION</scope>
</reference>
<dbReference type="EMBL" id="LK028576">
    <property type="protein sequence ID" value="CDS15573.1"/>
    <property type="molecule type" value="Genomic_DNA"/>
</dbReference>
<evidence type="ECO:0000313" key="2">
    <source>
        <dbReference type="Proteomes" id="UP000492820"/>
    </source>
</evidence>
<reference evidence="1" key="2">
    <citation type="submission" date="2014-06" db="EMBL/GenBank/DDBJ databases">
        <authorList>
            <person name="Aslett M."/>
        </authorList>
    </citation>
    <scope>NUCLEOTIDE SEQUENCE</scope>
</reference>
<accession>A0A068WD86</accession>
<proteinExistence type="predicted"/>
<protein>
    <submittedName>
        <fullName evidence="1 3">Uncharacterized protein</fullName>
    </submittedName>
</protein>
<gene>
    <name evidence="1" type="ORF">EgrG_000797300</name>
</gene>
<dbReference type="WBParaSite" id="EgrG_000797300">
    <property type="protein sequence ID" value="EgrG_000797300"/>
    <property type="gene ID" value="EgrG_000797300"/>
</dbReference>
<sequence length="152" mass="16814">MNRNWTSPKITGSNGATHDLNQVAREVPRSSRARNRVPTAFNSAACPAPSNDRQLRPTKLRVLRKRCEVVKTPLELPAQVTTSNAPTSHVWDCNLQKKWKRVVFGGDLRHAEKGNSGKRSTDAIPDLSSEFTAGSVVWAKLSGMSSFQFLNN</sequence>
<dbReference type="OrthoDB" id="10264544at2759"/>
<dbReference type="Proteomes" id="UP000492820">
    <property type="component" value="Unassembled WGS sequence"/>
</dbReference>
<reference evidence="1 2" key="1">
    <citation type="journal article" date="2013" name="Nature">
        <title>The genomes of four tapeworm species reveal adaptations to parasitism.</title>
        <authorList>
            <person name="Tsai I.J."/>
            <person name="Zarowiecki M."/>
            <person name="Holroyd N."/>
            <person name="Garciarrubio A."/>
            <person name="Sanchez-Flores A."/>
            <person name="Brooks K.L."/>
            <person name="Tracey A."/>
            <person name="Bobes R.J."/>
            <person name="Fragoso G."/>
            <person name="Sciutto E."/>
            <person name="Aslett M."/>
            <person name="Beasley H."/>
            <person name="Bennett H.M."/>
            <person name="Cai J."/>
            <person name="Camicia F."/>
            <person name="Clark R."/>
            <person name="Cucher M."/>
            <person name="De Silva N."/>
            <person name="Day T.A."/>
            <person name="Deplazes P."/>
            <person name="Estrada K."/>
            <person name="Fernandez C."/>
            <person name="Holland P.W."/>
            <person name="Hou J."/>
            <person name="Hu S."/>
            <person name="Huckvale T."/>
            <person name="Hung S.S."/>
            <person name="Kamenetzky L."/>
            <person name="Keane J.A."/>
            <person name="Kiss F."/>
            <person name="Koziol U."/>
            <person name="Lambert O."/>
            <person name="Liu K."/>
            <person name="Luo X."/>
            <person name="Luo Y."/>
            <person name="Macchiaroli N."/>
            <person name="Nichol S."/>
            <person name="Paps J."/>
            <person name="Parkinson J."/>
            <person name="Pouchkina-Stantcheva N."/>
            <person name="Riddiford N."/>
            <person name="Rosenzvit M."/>
            <person name="Salinas G."/>
            <person name="Wasmuth J.D."/>
            <person name="Zamanian M."/>
            <person name="Zheng Y."/>
            <person name="Cai X."/>
            <person name="Soberon X."/>
            <person name="Olson P.D."/>
            <person name="Laclette J.P."/>
            <person name="Brehm K."/>
            <person name="Berriman M."/>
            <person name="Garciarrubio A."/>
            <person name="Bobes R.J."/>
            <person name="Fragoso G."/>
            <person name="Sanchez-Flores A."/>
            <person name="Estrada K."/>
            <person name="Cevallos M.A."/>
            <person name="Morett E."/>
            <person name="Gonzalez V."/>
            <person name="Portillo T."/>
            <person name="Ochoa-Leyva A."/>
            <person name="Jose M.V."/>
            <person name="Sciutto E."/>
            <person name="Landa A."/>
            <person name="Jimenez L."/>
            <person name="Valdes V."/>
            <person name="Carrero J.C."/>
            <person name="Larralde C."/>
            <person name="Morales-Montor J."/>
            <person name="Limon-Lason J."/>
            <person name="Soberon X."/>
            <person name="Laclette J.P."/>
        </authorList>
    </citation>
    <scope>NUCLEOTIDE SEQUENCE [LARGE SCALE GENOMIC DNA]</scope>
</reference>
<evidence type="ECO:0000313" key="1">
    <source>
        <dbReference type="EMBL" id="CDS15573.1"/>
    </source>
</evidence>
<organism evidence="1">
    <name type="scientific">Echinococcus granulosus</name>
    <name type="common">Hydatid tapeworm</name>
    <dbReference type="NCBI Taxonomy" id="6210"/>
    <lineage>
        <taxon>Eukaryota</taxon>
        <taxon>Metazoa</taxon>
        <taxon>Spiralia</taxon>
        <taxon>Lophotrochozoa</taxon>
        <taxon>Platyhelminthes</taxon>
        <taxon>Cestoda</taxon>
        <taxon>Eucestoda</taxon>
        <taxon>Cyclophyllidea</taxon>
        <taxon>Taeniidae</taxon>
        <taxon>Echinococcus</taxon>
        <taxon>Echinococcus granulosus group</taxon>
    </lineage>
</organism>
<evidence type="ECO:0000313" key="3">
    <source>
        <dbReference type="WBParaSite" id="EgrG_000797300"/>
    </source>
</evidence>
<dbReference type="AlphaFoldDB" id="A0A068WD86"/>
<name>A0A068WD86_ECHGR</name>